<dbReference type="RefSeq" id="XP_046054643.1">
    <property type="nucleotide sequence ID" value="XM_046194919.1"/>
</dbReference>
<dbReference type="PANTHER" id="PTHR24148:SF73">
    <property type="entry name" value="HET DOMAIN PROTEIN (AFU_ORTHOLOGUE AFUA_8G01020)"/>
    <property type="match status" value="1"/>
</dbReference>
<dbReference type="InterPro" id="IPR052895">
    <property type="entry name" value="HetReg/Transcr_Mod"/>
</dbReference>
<dbReference type="OrthoDB" id="2157530at2759"/>
<evidence type="ECO:0000313" key="1">
    <source>
        <dbReference type="EMBL" id="KAH7266824.1"/>
    </source>
</evidence>
<evidence type="ECO:0008006" key="3">
    <source>
        <dbReference type="Google" id="ProtNLM"/>
    </source>
</evidence>
<dbReference type="PANTHER" id="PTHR24148">
    <property type="entry name" value="ANKYRIN REPEAT DOMAIN-CONTAINING PROTEIN 39 HOMOLOG-RELATED"/>
    <property type="match status" value="1"/>
</dbReference>
<proteinExistence type="predicted"/>
<dbReference type="AlphaFoldDB" id="A0A9P9KQT9"/>
<accession>A0A9P9KQT9</accession>
<protein>
    <recommendedName>
        <fullName evidence="3">Heterokaryon incompatibility domain-containing protein</fullName>
    </recommendedName>
</protein>
<dbReference type="Proteomes" id="UP000720189">
    <property type="component" value="Unassembled WGS sequence"/>
</dbReference>
<organism evidence="1 2">
    <name type="scientific">Fusarium redolens</name>
    <dbReference type="NCBI Taxonomy" id="48865"/>
    <lineage>
        <taxon>Eukaryota</taxon>
        <taxon>Fungi</taxon>
        <taxon>Dikarya</taxon>
        <taxon>Ascomycota</taxon>
        <taxon>Pezizomycotina</taxon>
        <taxon>Sordariomycetes</taxon>
        <taxon>Hypocreomycetidae</taxon>
        <taxon>Hypocreales</taxon>
        <taxon>Nectriaceae</taxon>
        <taxon>Fusarium</taxon>
        <taxon>Fusarium redolens species complex</taxon>
    </lineage>
</organism>
<name>A0A9P9KQT9_FUSRE</name>
<dbReference type="EMBL" id="JAGMUX010000002">
    <property type="protein sequence ID" value="KAH7266824.1"/>
    <property type="molecule type" value="Genomic_DNA"/>
</dbReference>
<evidence type="ECO:0000313" key="2">
    <source>
        <dbReference type="Proteomes" id="UP000720189"/>
    </source>
</evidence>
<keyword evidence="2" id="KW-1185">Reference proteome</keyword>
<reference evidence="1" key="1">
    <citation type="journal article" date="2021" name="Nat. Commun.">
        <title>Genetic determinants of endophytism in the Arabidopsis root mycobiome.</title>
        <authorList>
            <person name="Mesny F."/>
            <person name="Miyauchi S."/>
            <person name="Thiergart T."/>
            <person name="Pickel B."/>
            <person name="Atanasova L."/>
            <person name="Karlsson M."/>
            <person name="Huettel B."/>
            <person name="Barry K.W."/>
            <person name="Haridas S."/>
            <person name="Chen C."/>
            <person name="Bauer D."/>
            <person name="Andreopoulos W."/>
            <person name="Pangilinan J."/>
            <person name="LaButti K."/>
            <person name="Riley R."/>
            <person name="Lipzen A."/>
            <person name="Clum A."/>
            <person name="Drula E."/>
            <person name="Henrissat B."/>
            <person name="Kohler A."/>
            <person name="Grigoriev I.V."/>
            <person name="Martin F.M."/>
            <person name="Hacquard S."/>
        </authorList>
    </citation>
    <scope>NUCLEOTIDE SEQUENCE</scope>
    <source>
        <strain evidence="1">MPI-CAGE-AT-0023</strain>
    </source>
</reference>
<sequence length="617" mass="70226">MHRFLQLPPRSLPRRLFSQSISRASSRLYKPLNPRTSEIRLLKIPSNPSSEFELVTKYGQVTIKGNTVKIPDNLASAFLCTLSNDPFRFTIPTSSTHASYLPTRPYHFAWVGPKDYSLAFETIKTLTNGIYENMPEENAPYKTKFDLEWLRRHPMLCIDRAPELPNNHLNDPWSAVTDFLQHQYWQRVWIFQEVVLTNELVFISPGEANLSWSMLRDTPQSIISVAKDKKPDFLPDTAWNLLSNPMSWGKLSWLFLAQARTKIPDLDGFKWWAVSTFAANLQATDDRDYIYGLLGVSGIPITPDYSPENTTSRVYTKYIAGWLKAARTQQTTHVHSTGKYGCSDLPSWVPNYRKKSEASSPWCYSASKFRSADEGVVTSSPTHHSNYPYVVEETQSLFSWGRDMGPVTLSTNHRHDSDPEILASFMSFANSFATSNSQYATGISAAQAVIRLLSMDTSKYVSQDLVDNAMNLAMLITYFNMSESQTVTKTCSSNCDYDILKMAFPPSDLARLKVKLDVVEELSSWGLETRREAVSRIMPVLYNYRFFETNRGYLGAVDFDVLEGDRLCILWGYKEPVVLRPDATGCYTFVGPAYVVDMDTKNTTPSQRPQGQWFELR</sequence>
<comment type="caution">
    <text evidence="1">The sequence shown here is derived from an EMBL/GenBank/DDBJ whole genome shotgun (WGS) entry which is preliminary data.</text>
</comment>
<dbReference type="GeneID" id="70224873"/>
<gene>
    <name evidence="1" type="ORF">BKA55DRAFT_589340</name>
</gene>